<keyword evidence="3" id="KW-1185">Reference proteome</keyword>
<evidence type="ECO:0000256" key="1">
    <source>
        <dbReference type="SAM" id="SignalP"/>
    </source>
</evidence>
<dbReference type="InParanoid" id="A0A2K2B8T2"/>
<proteinExistence type="predicted"/>
<accession>A0A2K2B8T2</accession>
<keyword evidence="1" id="KW-0732">Signal</keyword>
<name>A0A2K2B8T2_POPTR</name>
<sequence>MQCFPCNGGQILSTLFIECLALPFQNCGFHLDHGLKNSKSYLSQNHGFQCFQHSNTMAPKRQPSTQNLAFGIMHSFS</sequence>
<dbReference type="Proteomes" id="UP000006729">
    <property type="component" value="Chromosome 3"/>
</dbReference>
<organism evidence="2 3">
    <name type="scientific">Populus trichocarpa</name>
    <name type="common">Western balsam poplar</name>
    <name type="synonym">Populus balsamifera subsp. trichocarpa</name>
    <dbReference type="NCBI Taxonomy" id="3694"/>
    <lineage>
        <taxon>Eukaryota</taxon>
        <taxon>Viridiplantae</taxon>
        <taxon>Streptophyta</taxon>
        <taxon>Embryophyta</taxon>
        <taxon>Tracheophyta</taxon>
        <taxon>Spermatophyta</taxon>
        <taxon>Magnoliopsida</taxon>
        <taxon>eudicotyledons</taxon>
        <taxon>Gunneridae</taxon>
        <taxon>Pentapetalae</taxon>
        <taxon>rosids</taxon>
        <taxon>fabids</taxon>
        <taxon>Malpighiales</taxon>
        <taxon>Salicaceae</taxon>
        <taxon>Saliceae</taxon>
        <taxon>Populus</taxon>
    </lineage>
</organism>
<evidence type="ECO:0000313" key="3">
    <source>
        <dbReference type="Proteomes" id="UP000006729"/>
    </source>
</evidence>
<dbReference type="AlphaFoldDB" id="A0A2K2B8T2"/>
<evidence type="ECO:0000313" key="2">
    <source>
        <dbReference type="EMBL" id="PNT46178.1"/>
    </source>
</evidence>
<dbReference type="EMBL" id="CM009292">
    <property type="protein sequence ID" value="PNT46178.1"/>
    <property type="molecule type" value="Genomic_DNA"/>
</dbReference>
<feature type="signal peptide" evidence="1">
    <location>
        <begin position="1"/>
        <end position="21"/>
    </location>
</feature>
<protein>
    <submittedName>
        <fullName evidence="2">Uncharacterized protein</fullName>
    </submittedName>
</protein>
<feature type="chain" id="PRO_5014441462" evidence="1">
    <location>
        <begin position="22"/>
        <end position="77"/>
    </location>
</feature>
<reference evidence="2 3" key="1">
    <citation type="journal article" date="2006" name="Science">
        <title>The genome of black cottonwood, Populus trichocarpa (Torr. &amp; Gray).</title>
        <authorList>
            <person name="Tuskan G.A."/>
            <person name="Difazio S."/>
            <person name="Jansson S."/>
            <person name="Bohlmann J."/>
            <person name="Grigoriev I."/>
            <person name="Hellsten U."/>
            <person name="Putnam N."/>
            <person name="Ralph S."/>
            <person name="Rombauts S."/>
            <person name="Salamov A."/>
            <person name="Schein J."/>
            <person name="Sterck L."/>
            <person name="Aerts A."/>
            <person name="Bhalerao R.R."/>
            <person name="Bhalerao R.P."/>
            <person name="Blaudez D."/>
            <person name="Boerjan W."/>
            <person name="Brun A."/>
            <person name="Brunner A."/>
            <person name="Busov V."/>
            <person name="Campbell M."/>
            <person name="Carlson J."/>
            <person name="Chalot M."/>
            <person name="Chapman J."/>
            <person name="Chen G.L."/>
            <person name="Cooper D."/>
            <person name="Coutinho P.M."/>
            <person name="Couturier J."/>
            <person name="Covert S."/>
            <person name="Cronk Q."/>
            <person name="Cunningham R."/>
            <person name="Davis J."/>
            <person name="Degroeve S."/>
            <person name="Dejardin A."/>
            <person name="Depamphilis C."/>
            <person name="Detter J."/>
            <person name="Dirks B."/>
            <person name="Dubchak I."/>
            <person name="Duplessis S."/>
            <person name="Ehlting J."/>
            <person name="Ellis B."/>
            <person name="Gendler K."/>
            <person name="Goodstein D."/>
            <person name="Gribskov M."/>
            <person name="Grimwood J."/>
            <person name="Groover A."/>
            <person name="Gunter L."/>
            <person name="Hamberger B."/>
            <person name="Heinze B."/>
            <person name="Helariutta Y."/>
            <person name="Henrissat B."/>
            <person name="Holligan D."/>
            <person name="Holt R."/>
            <person name="Huang W."/>
            <person name="Islam-Faridi N."/>
            <person name="Jones S."/>
            <person name="Jones-Rhoades M."/>
            <person name="Jorgensen R."/>
            <person name="Joshi C."/>
            <person name="Kangasjarvi J."/>
            <person name="Karlsson J."/>
            <person name="Kelleher C."/>
            <person name="Kirkpatrick R."/>
            <person name="Kirst M."/>
            <person name="Kohler A."/>
            <person name="Kalluri U."/>
            <person name="Larimer F."/>
            <person name="Leebens-Mack J."/>
            <person name="Leple J.C."/>
            <person name="Locascio P."/>
            <person name="Lou Y."/>
            <person name="Lucas S."/>
            <person name="Martin F."/>
            <person name="Montanini B."/>
            <person name="Napoli C."/>
            <person name="Nelson D.R."/>
            <person name="Nelson C."/>
            <person name="Nieminen K."/>
            <person name="Nilsson O."/>
            <person name="Pereda V."/>
            <person name="Peter G."/>
            <person name="Philippe R."/>
            <person name="Pilate G."/>
            <person name="Poliakov A."/>
            <person name="Razumovskaya J."/>
            <person name="Richardson P."/>
            <person name="Rinaldi C."/>
            <person name="Ritland K."/>
            <person name="Rouze P."/>
            <person name="Ryaboy D."/>
            <person name="Schmutz J."/>
            <person name="Schrader J."/>
            <person name="Segerman B."/>
            <person name="Shin H."/>
            <person name="Siddiqui A."/>
            <person name="Sterky F."/>
            <person name="Terry A."/>
            <person name="Tsai C.J."/>
            <person name="Uberbacher E."/>
            <person name="Unneberg P."/>
            <person name="Vahala J."/>
            <person name="Wall K."/>
            <person name="Wessler S."/>
            <person name="Yang G."/>
            <person name="Yin T."/>
            <person name="Douglas C."/>
            <person name="Marra M."/>
            <person name="Sandberg G."/>
            <person name="Van de Peer Y."/>
            <person name="Rokhsar D."/>
        </authorList>
    </citation>
    <scope>NUCLEOTIDE SEQUENCE [LARGE SCALE GENOMIC DNA]</scope>
    <source>
        <strain evidence="3">cv. Nisqually</strain>
    </source>
</reference>
<gene>
    <name evidence="2" type="ORF">POPTR_003G177100</name>
</gene>